<gene>
    <name evidence="2" type="ORF">GCM10022406_26800</name>
</gene>
<reference evidence="3" key="1">
    <citation type="journal article" date="2019" name="Int. J. Syst. Evol. Microbiol.">
        <title>The Global Catalogue of Microorganisms (GCM) 10K type strain sequencing project: providing services to taxonomists for standard genome sequencing and annotation.</title>
        <authorList>
            <consortium name="The Broad Institute Genomics Platform"/>
            <consortium name="The Broad Institute Genome Sequencing Center for Infectious Disease"/>
            <person name="Wu L."/>
            <person name="Ma J."/>
        </authorList>
    </citation>
    <scope>NUCLEOTIDE SEQUENCE [LARGE SCALE GENOMIC DNA]</scope>
    <source>
        <strain evidence="3">JCM 17214</strain>
    </source>
</reference>
<accession>A0ABP7NAT0</accession>
<keyword evidence="3" id="KW-1185">Reference proteome</keyword>
<dbReference type="Gene3D" id="1.20.1260.10">
    <property type="match status" value="1"/>
</dbReference>
<name>A0ABP7NAT0_9BACT</name>
<dbReference type="EMBL" id="BAABDH010000041">
    <property type="protein sequence ID" value="GAA3941544.1"/>
    <property type="molecule type" value="Genomic_DNA"/>
</dbReference>
<organism evidence="2 3">
    <name type="scientific">Hymenobacter algoricola</name>
    <dbReference type="NCBI Taxonomy" id="486267"/>
    <lineage>
        <taxon>Bacteria</taxon>
        <taxon>Pseudomonadati</taxon>
        <taxon>Bacteroidota</taxon>
        <taxon>Cytophagia</taxon>
        <taxon>Cytophagales</taxon>
        <taxon>Hymenobacteraceae</taxon>
        <taxon>Hymenobacter</taxon>
    </lineage>
</organism>
<evidence type="ECO:0000259" key="1">
    <source>
        <dbReference type="Pfam" id="PF09537"/>
    </source>
</evidence>
<evidence type="ECO:0000313" key="3">
    <source>
        <dbReference type="Proteomes" id="UP001499909"/>
    </source>
</evidence>
<dbReference type="InterPro" id="IPR019052">
    <property type="entry name" value="DUF2383"/>
</dbReference>
<evidence type="ECO:0000313" key="2">
    <source>
        <dbReference type="EMBL" id="GAA3941544.1"/>
    </source>
</evidence>
<comment type="caution">
    <text evidence="2">The sequence shown here is derived from an EMBL/GenBank/DDBJ whole genome shotgun (WGS) entry which is preliminary data.</text>
</comment>
<dbReference type="Proteomes" id="UP001499909">
    <property type="component" value="Unassembled WGS sequence"/>
</dbReference>
<feature type="domain" description="DUF2383" evidence="1">
    <location>
        <begin position="55"/>
        <end position="170"/>
    </location>
</feature>
<dbReference type="NCBIfam" id="TIGR02284">
    <property type="entry name" value="PA2169 family four-helix-bundle protein"/>
    <property type="match status" value="1"/>
</dbReference>
<protein>
    <submittedName>
        <fullName evidence="2">PA2169 family four-helix-bundle protein</fullName>
    </submittedName>
</protein>
<dbReference type="InterPro" id="IPR011971">
    <property type="entry name" value="CHP02284"/>
</dbReference>
<sequence>MLGDGGREALIFNLLKLTPRRPGQYKKPAAPVANLFPYLTFHLTLLSMAAITDNTARAFNDLVEINKTAVKGYQEAAEGVSNPQLKSELSHFSQQRAQFASELEQQAQQMGVNTRAEGTIEGAVMDAAATVHRGWINIKSAITGQDDNAILGECETGDAAALQTYETALKAEGLPAEAQALVQKQHAEILAAKNKVTSLKGQVR</sequence>
<dbReference type="Pfam" id="PF09537">
    <property type="entry name" value="DUF2383"/>
    <property type="match status" value="1"/>
</dbReference>
<proteinExistence type="predicted"/>
<dbReference type="InterPro" id="IPR012347">
    <property type="entry name" value="Ferritin-like"/>
</dbReference>